<feature type="region of interest" description="Disordered" evidence="4">
    <location>
        <begin position="377"/>
        <end position="398"/>
    </location>
</feature>
<keyword evidence="6" id="KW-1185">Reference proteome</keyword>
<gene>
    <name evidence="5" type="ORF">QYF61_022854</name>
</gene>
<dbReference type="Proteomes" id="UP001333110">
    <property type="component" value="Unassembled WGS sequence"/>
</dbReference>
<evidence type="ECO:0000313" key="6">
    <source>
        <dbReference type="Proteomes" id="UP001333110"/>
    </source>
</evidence>
<organism evidence="5 6">
    <name type="scientific">Mycteria americana</name>
    <name type="common">Wood stork</name>
    <dbReference type="NCBI Taxonomy" id="33587"/>
    <lineage>
        <taxon>Eukaryota</taxon>
        <taxon>Metazoa</taxon>
        <taxon>Chordata</taxon>
        <taxon>Craniata</taxon>
        <taxon>Vertebrata</taxon>
        <taxon>Euteleostomi</taxon>
        <taxon>Archelosauria</taxon>
        <taxon>Archosauria</taxon>
        <taxon>Dinosauria</taxon>
        <taxon>Saurischia</taxon>
        <taxon>Theropoda</taxon>
        <taxon>Coelurosauria</taxon>
        <taxon>Aves</taxon>
        <taxon>Neognathae</taxon>
        <taxon>Neoaves</taxon>
        <taxon>Aequornithes</taxon>
        <taxon>Ciconiiformes</taxon>
        <taxon>Ciconiidae</taxon>
        <taxon>Mycteria</taxon>
    </lineage>
</organism>
<name>A0AAN7N960_MYCAM</name>
<dbReference type="PANTHER" id="PTHR13891">
    <property type="entry name" value="CYTOCHROME C OXIDASE ASSEMBLY FACTOR 7"/>
    <property type="match status" value="1"/>
</dbReference>
<dbReference type="SUPFAM" id="SSF81901">
    <property type="entry name" value="HCP-like"/>
    <property type="match status" value="1"/>
</dbReference>
<evidence type="ECO:0000256" key="2">
    <source>
        <dbReference type="ARBA" id="ARBA00022737"/>
    </source>
</evidence>
<evidence type="ECO:0000313" key="5">
    <source>
        <dbReference type="EMBL" id="KAK4820284.1"/>
    </source>
</evidence>
<dbReference type="PANTHER" id="PTHR13891:SF1">
    <property type="entry name" value="CYTOCHROME C OXIDASE ASSEMBLY FACTOR 7"/>
    <property type="match status" value="1"/>
</dbReference>
<keyword evidence="2" id="KW-0677">Repeat</keyword>
<proteinExistence type="inferred from homology"/>
<dbReference type="Gene3D" id="1.25.40.10">
    <property type="entry name" value="Tetratricopeptide repeat domain"/>
    <property type="match status" value="1"/>
</dbReference>
<feature type="compositionally biased region" description="Basic and acidic residues" evidence="4">
    <location>
        <begin position="377"/>
        <end position="389"/>
    </location>
</feature>
<sequence length="398" mass="42518">MVLDPTRCCERKRSAAARPGRPSPTRRCGEAGAHRARLPLPLRIAPGLNLPSAGSRSPFYIIGRAAAAAVTQQRGQPARLGGGSDEAVQAHTGAPTAGWSQSRAGGGARRHLAARGGGGGGGNRRPRGSGLGPGGRRRIDRSALPEGAASSARRWRAVLRDGSVSSGMAGLINFEDEEEVRGYLENLHIEYSYQCFKEKDPDGCQRLADYLDAVKKDFVAAARVLRDNCEAHGHSESCYKLGAYQAIGKGGLDPDLKAAYNSFMKSCEKGGKKSVNACHNAGLLAHDGRVNDDKPDPVVARDYYTKACDGNFAPSCFNLSVIYLQGAPGVPKDMNHALKYSLKGCELGHIWACANASRMYKLGDGIEKNDAKAEDLKNRAKQLHKEQKEASSSLTFGE</sequence>
<dbReference type="InterPro" id="IPR040239">
    <property type="entry name" value="HcpB-like"/>
</dbReference>
<feature type="compositionally biased region" description="Gly residues" evidence="4">
    <location>
        <begin position="115"/>
        <end position="134"/>
    </location>
</feature>
<dbReference type="SMART" id="SM00671">
    <property type="entry name" value="SEL1"/>
    <property type="match status" value="4"/>
</dbReference>
<dbReference type="Pfam" id="PF08238">
    <property type="entry name" value="Sel1"/>
    <property type="match status" value="4"/>
</dbReference>
<dbReference type="InterPro" id="IPR006597">
    <property type="entry name" value="Sel1-like"/>
</dbReference>
<protein>
    <recommendedName>
        <fullName evidence="3">Cytochrome c oxidase assembly factor 7</fullName>
    </recommendedName>
</protein>
<dbReference type="AlphaFoldDB" id="A0AAN7N960"/>
<comment type="similarity">
    <text evidence="1 3">Belongs to the hcp beta-lactamase family.</text>
</comment>
<dbReference type="GO" id="GO:0005758">
    <property type="term" value="C:mitochondrial intermembrane space"/>
    <property type="evidence" value="ECO:0007669"/>
    <property type="project" value="UniProtKB-SubCell"/>
</dbReference>
<comment type="caution">
    <text evidence="5">The sequence shown here is derived from an EMBL/GenBank/DDBJ whole genome shotgun (WGS) entry which is preliminary data.</text>
</comment>
<evidence type="ECO:0000256" key="3">
    <source>
        <dbReference type="RuleBase" id="RU366075"/>
    </source>
</evidence>
<feature type="region of interest" description="Disordered" evidence="4">
    <location>
        <begin position="73"/>
        <end position="146"/>
    </location>
</feature>
<evidence type="ECO:0000256" key="1">
    <source>
        <dbReference type="ARBA" id="ARBA00008486"/>
    </source>
</evidence>
<dbReference type="EMBL" id="JAUNZN010000006">
    <property type="protein sequence ID" value="KAK4820284.1"/>
    <property type="molecule type" value="Genomic_DNA"/>
</dbReference>
<evidence type="ECO:0000256" key="4">
    <source>
        <dbReference type="SAM" id="MobiDB-lite"/>
    </source>
</evidence>
<comment type="function">
    <text evidence="3">Required for assembly of mitochondrial respiratory chain complexes.</text>
</comment>
<comment type="subcellular location">
    <subcellularLocation>
        <location evidence="3">Mitochondrion intermembrane space</location>
    </subcellularLocation>
</comment>
<dbReference type="InterPro" id="IPR011990">
    <property type="entry name" value="TPR-like_helical_dom_sf"/>
</dbReference>
<accession>A0AAN7N960</accession>
<reference evidence="5 6" key="1">
    <citation type="journal article" date="2023" name="J. Hered.">
        <title>Chromosome-level genome of the wood stork (Mycteria americana) provides insight into avian chromosome evolution.</title>
        <authorList>
            <person name="Flamio R. Jr."/>
            <person name="Ramstad K.M."/>
        </authorList>
    </citation>
    <scope>NUCLEOTIDE SEQUENCE [LARGE SCALE GENOMIC DNA]</scope>
    <source>
        <strain evidence="5">JAX WOST 10</strain>
    </source>
</reference>